<dbReference type="InterPro" id="IPR036964">
    <property type="entry name" value="RASGEF_cat_dom_sf"/>
</dbReference>
<evidence type="ECO:0000259" key="5">
    <source>
        <dbReference type="PROSITE" id="PS50212"/>
    </source>
</evidence>
<dbReference type="GO" id="GO:0005886">
    <property type="term" value="C:plasma membrane"/>
    <property type="evidence" value="ECO:0007669"/>
    <property type="project" value="TreeGrafter"/>
</dbReference>
<dbReference type="Gene3D" id="2.30.29.30">
    <property type="entry name" value="Pleckstrin-homology domain (PH domain)/Phosphotyrosine-binding domain (PTB)"/>
    <property type="match status" value="1"/>
</dbReference>
<evidence type="ECO:0000259" key="4">
    <source>
        <dbReference type="PROSITE" id="PS50009"/>
    </source>
</evidence>
<proteinExistence type="predicted"/>
<dbReference type="Gene3D" id="1.20.870.10">
    <property type="entry name" value="Son of sevenless (SoS) protein Chain: S domain 1"/>
    <property type="match status" value="1"/>
</dbReference>
<dbReference type="eggNOG" id="KOG3542">
    <property type="taxonomic scope" value="Eukaryota"/>
</dbReference>
<keyword evidence="1 2" id="KW-0344">Guanine-nucleotide releasing factor</keyword>
<dbReference type="GO" id="GO:0005085">
    <property type="term" value="F:guanyl-nucleotide exchange factor activity"/>
    <property type="evidence" value="ECO:0007669"/>
    <property type="project" value="UniProtKB-KW"/>
</dbReference>
<dbReference type="PANTHER" id="PTHR23113">
    <property type="entry name" value="GUANINE NUCLEOTIDE EXCHANGE FACTOR"/>
    <property type="match status" value="1"/>
</dbReference>
<evidence type="ECO:0000313" key="6">
    <source>
        <dbReference type="EMBL" id="KNC98634.1"/>
    </source>
</evidence>
<dbReference type="Pfam" id="PF00617">
    <property type="entry name" value="RasGEF"/>
    <property type="match status" value="1"/>
</dbReference>
<dbReference type="STRING" id="645134.A0A0L0HCM2"/>
<feature type="compositionally biased region" description="Basic and acidic residues" evidence="3">
    <location>
        <begin position="208"/>
        <end position="217"/>
    </location>
</feature>
<protein>
    <recommendedName>
        <fullName evidence="8">Ras-GEF domain-containing protein</fullName>
    </recommendedName>
</protein>
<feature type="region of interest" description="Disordered" evidence="3">
    <location>
        <begin position="194"/>
        <end position="229"/>
    </location>
</feature>
<sequence length="1058" mass="116430">MYCTLHGVPYLPGTAIPVKAKYGNAMILFNHRTGSSAALDEMGVARLEAGGIYTAETLESEKRLAAKSKVGLESSDDNKKLRRHSALPRILSRRTSDSSMGKTLRGLAGGSKAASAASLAGPAEEEEAISFHEMLNMDTPKSDGQQKDASLRKTRPRSAVPSNSGFFTTTSADTSFPPSGTFPSLFDQLKAQKRNSGAPPASVAITESRGDIPRTDSLESGLSTSSVTVASSVPDLRGTVKDTSRRWSAGFPFGPTTTSSDSINSMSYTGKPSPLSDVESDDEKRDSGMTLIDFLNSGPGSRPRKASDSPGVSKINTGTIRVKSSSQSSGLASPSGMSSISTILAETSPPRYLTLVGGKKYTISGSTTTADNIADLAALSGVVRVERNKSVEVLSATLEDYVLKMCEKAPNNGEMPKMIIDIPTENCLALPDPQQATQGAFNIIHRNGVLHCWAASQDEMSAWTSTINTASSNISVAQSLSGTLKGTLANTGAKGDAYTREFHNLLAELAANMREVTGQDPGHSETDDESPVPEGDPTPAPPAPFLRTSSNILGAEEEQRVMTAEETSQYEAKTVAESVPEAPKAPVRPPWVLMKQMSDNFDGKIVVRYEIDQDGSVNKHSIAGGTLDKLIERLADEHDPDQEYIQAFLLTYRHFSTAEEVLERLIGRLNVEPPQNASVDQVRAVEKWRPVIRLRTVSVVKHWIFNHWSPDFVNPAAQRALNRFLDIMQQPFEAKTEEVETPAVKYTEDFQSLAVLLKGLMTVKHRIAKWRLANAPTVFSKASTVAAKTQFLEMDPKDLAHQLTILEHERFAAISPLAFLLHLWEDKKDDPVIAREVASITDMVNGFNQVSYWIATEICTQPELKNRVKVVEKCIKVAYHCRALNNYNTLLAIISGLNLSAVSRLKSTWEAVDPKRLKQLQELELLLAPQGNYRSYRQILDQMEKDRNPPPFIPILSLFMKDLLFINDGNPKRFDNGLINFGKLRTLHKSISRFSVYQQNPYNLPETPQSFAVYEFCRKLRWLNEAALYKYSCLCEMKTGSAQDTIRLRDKWMNEGKR</sequence>
<dbReference type="InterPro" id="IPR019804">
    <property type="entry name" value="Ras_G-nucl-exch_fac_CS"/>
</dbReference>
<dbReference type="InParanoid" id="A0A0L0HCM2"/>
<gene>
    <name evidence="6" type="ORF">SPPG_06316</name>
</gene>
<feature type="domain" description="Ras-GEF" evidence="4">
    <location>
        <begin position="795"/>
        <end position="1038"/>
    </location>
</feature>
<feature type="compositionally biased region" description="Basic and acidic residues" evidence="3">
    <location>
        <begin position="140"/>
        <end position="151"/>
    </location>
</feature>
<dbReference type="GeneID" id="27689634"/>
<evidence type="ECO:0000256" key="1">
    <source>
        <dbReference type="ARBA" id="ARBA00022658"/>
    </source>
</evidence>
<evidence type="ECO:0008006" key="8">
    <source>
        <dbReference type="Google" id="ProtNLM"/>
    </source>
</evidence>
<dbReference type="InterPro" id="IPR023578">
    <property type="entry name" value="Ras_GEF_dom_sf"/>
</dbReference>
<dbReference type="EMBL" id="KQ257460">
    <property type="protein sequence ID" value="KNC98634.1"/>
    <property type="molecule type" value="Genomic_DNA"/>
</dbReference>
<dbReference type="SUPFAM" id="SSF48366">
    <property type="entry name" value="Ras GEF"/>
    <property type="match status" value="1"/>
</dbReference>
<organism evidence="6 7">
    <name type="scientific">Spizellomyces punctatus (strain DAOM BR117)</name>
    <dbReference type="NCBI Taxonomy" id="645134"/>
    <lineage>
        <taxon>Eukaryota</taxon>
        <taxon>Fungi</taxon>
        <taxon>Fungi incertae sedis</taxon>
        <taxon>Chytridiomycota</taxon>
        <taxon>Chytridiomycota incertae sedis</taxon>
        <taxon>Chytridiomycetes</taxon>
        <taxon>Spizellomycetales</taxon>
        <taxon>Spizellomycetaceae</taxon>
        <taxon>Spizellomyces</taxon>
    </lineage>
</organism>
<feature type="compositionally biased region" description="Pro residues" evidence="3">
    <location>
        <begin position="534"/>
        <end position="544"/>
    </location>
</feature>
<feature type="compositionally biased region" description="Polar residues" evidence="3">
    <location>
        <begin position="160"/>
        <end position="174"/>
    </location>
</feature>
<evidence type="ECO:0000313" key="7">
    <source>
        <dbReference type="Proteomes" id="UP000053201"/>
    </source>
</evidence>
<evidence type="ECO:0000256" key="3">
    <source>
        <dbReference type="SAM" id="MobiDB-lite"/>
    </source>
</evidence>
<feature type="domain" description="N-terminal Ras-GEF" evidence="5">
    <location>
        <begin position="618"/>
        <end position="751"/>
    </location>
</feature>
<dbReference type="AlphaFoldDB" id="A0A0L0HCM2"/>
<keyword evidence="7" id="KW-1185">Reference proteome</keyword>
<dbReference type="SUPFAM" id="SSF50729">
    <property type="entry name" value="PH domain-like"/>
    <property type="match status" value="1"/>
</dbReference>
<dbReference type="GO" id="GO:0007265">
    <property type="term" value="P:Ras protein signal transduction"/>
    <property type="evidence" value="ECO:0007669"/>
    <property type="project" value="TreeGrafter"/>
</dbReference>
<reference evidence="6 7" key="1">
    <citation type="submission" date="2009-08" db="EMBL/GenBank/DDBJ databases">
        <title>The Genome Sequence of Spizellomyces punctatus strain DAOM BR117.</title>
        <authorList>
            <consortium name="The Broad Institute Genome Sequencing Platform"/>
            <person name="Russ C."/>
            <person name="Cuomo C."/>
            <person name="Shea T."/>
            <person name="Young S.K."/>
            <person name="Zeng Q."/>
            <person name="Koehrsen M."/>
            <person name="Haas B."/>
            <person name="Borodovsky M."/>
            <person name="Guigo R."/>
            <person name="Alvarado L."/>
            <person name="Berlin A."/>
            <person name="Bochicchio J."/>
            <person name="Borenstein D."/>
            <person name="Chapman S."/>
            <person name="Chen Z."/>
            <person name="Engels R."/>
            <person name="Freedman E."/>
            <person name="Gellesch M."/>
            <person name="Goldberg J."/>
            <person name="Griggs A."/>
            <person name="Gujja S."/>
            <person name="Heiman D."/>
            <person name="Hepburn T."/>
            <person name="Howarth C."/>
            <person name="Jen D."/>
            <person name="Larson L."/>
            <person name="Lewis B."/>
            <person name="Mehta T."/>
            <person name="Park D."/>
            <person name="Pearson M."/>
            <person name="Roberts A."/>
            <person name="Saif S."/>
            <person name="Shenoy N."/>
            <person name="Sisk P."/>
            <person name="Stolte C."/>
            <person name="Sykes S."/>
            <person name="Thomson T."/>
            <person name="Walk T."/>
            <person name="White J."/>
            <person name="Yandava C."/>
            <person name="Burger G."/>
            <person name="Gray M.W."/>
            <person name="Holland P.W.H."/>
            <person name="King N."/>
            <person name="Lang F.B.F."/>
            <person name="Roger A.J."/>
            <person name="Ruiz-Trillo I."/>
            <person name="Lander E."/>
            <person name="Nusbaum C."/>
        </authorList>
    </citation>
    <scope>NUCLEOTIDE SEQUENCE [LARGE SCALE GENOMIC DNA]</scope>
    <source>
        <strain evidence="6 7">DAOM BR117</strain>
    </source>
</reference>
<feature type="region of interest" description="Disordered" evidence="3">
    <location>
        <begin position="248"/>
        <end position="337"/>
    </location>
</feature>
<dbReference type="PROSITE" id="PS50212">
    <property type="entry name" value="RASGEF_NTER"/>
    <property type="match status" value="1"/>
</dbReference>
<dbReference type="InterPro" id="IPR001895">
    <property type="entry name" value="RASGEF_cat_dom"/>
</dbReference>
<dbReference type="InterPro" id="IPR000651">
    <property type="entry name" value="Ras-like_Gua-exchang_fac_N"/>
</dbReference>
<dbReference type="OrthoDB" id="546434at2759"/>
<feature type="region of interest" description="Disordered" evidence="3">
    <location>
        <begin position="68"/>
        <end position="108"/>
    </location>
</feature>
<dbReference type="RefSeq" id="XP_016606674.1">
    <property type="nucleotide sequence ID" value="XM_016754530.1"/>
</dbReference>
<dbReference type="PROSITE" id="PS50009">
    <property type="entry name" value="RASGEF_CAT"/>
    <property type="match status" value="1"/>
</dbReference>
<dbReference type="InterPro" id="IPR011993">
    <property type="entry name" value="PH-like_dom_sf"/>
</dbReference>
<evidence type="ECO:0000256" key="2">
    <source>
        <dbReference type="PROSITE-ProRule" id="PRU00168"/>
    </source>
</evidence>
<dbReference type="SMART" id="SM00147">
    <property type="entry name" value="RasGEF"/>
    <property type="match status" value="1"/>
</dbReference>
<accession>A0A0L0HCM2</accession>
<dbReference type="CDD" id="cd00155">
    <property type="entry name" value="RasGEF"/>
    <property type="match status" value="1"/>
</dbReference>
<dbReference type="VEuPathDB" id="FungiDB:SPPG_06316"/>
<dbReference type="InterPro" id="IPR008937">
    <property type="entry name" value="Ras-like_GEF"/>
</dbReference>
<dbReference type="CDD" id="cd06224">
    <property type="entry name" value="REM"/>
    <property type="match status" value="1"/>
</dbReference>
<feature type="region of interest" description="Disordered" evidence="3">
    <location>
        <begin position="137"/>
        <end position="174"/>
    </location>
</feature>
<dbReference type="Pfam" id="PF00618">
    <property type="entry name" value="RasGEF_N"/>
    <property type="match status" value="1"/>
</dbReference>
<dbReference type="PROSITE" id="PS00720">
    <property type="entry name" value="RASGEF"/>
    <property type="match status" value="1"/>
</dbReference>
<feature type="compositionally biased region" description="Polar residues" evidence="3">
    <location>
        <begin position="255"/>
        <end position="270"/>
    </location>
</feature>
<feature type="compositionally biased region" description="Polar residues" evidence="3">
    <location>
        <begin position="314"/>
        <end position="323"/>
    </location>
</feature>
<name>A0A0L0HCM2_SPIPD</name>
<dbReference type="PANTHER" id="PTHR23113:SF356">
    <property type="entry name" value="FI05912P-RELATED"/>
    <property type="match status" value="1"/>
</dbReference>
<feature type="region of interest" description="Disordered" evidence="3">
    <location>
        <begin position="517"/>
        <end position="547"/>
    </location>
</feature>
<feature type="compositionally biased region" description="Low complexity" evidence="3">
    <location>
        <begin position="324"/>
        <end position="337"/>
    </location>
</feature>
<dbReference type="SMART" id="SM00229">
    <property type="entry name" value="RasGEFN"/>
    <property type="match status" value="1"/>
</dbReference>
<dbReference type="Gene3D" id="1.10.840.10">
    <property type="entry name" value="Ras guanine-nucleotide exchange factors catalytic domain"/>
    <property type="match status" value="1"/>
</dbReference>
<dbReference type="Proteomes" id="UP000053201">
    <property type="component" value="Unassembled WGS sequence"/>
</dbReference>